<dbReference type="PANTHER" id="PTHR34847">
    <property type="entry name" value="NODULATION PROTEIN U"/>
    <property type="match status" value="1"/>
</dbReference>
<dbReference type="InterPro" id="IPR038152">
    <property type="entry name" value="Carbam_trans_C_sf"/>
</dbReference>
<dbReference type="KEGG" id="bsto:C0V70_11430"/>
<dbReference type="AlphaFoldDB" id="A0A2K9NT78"/>
<dbReference type="InterPro" id="IPR003696">
    <property type="entry name" value="Carbtransf_dom"/>
</dbReference>
<dbReference type="CDD" id="cd24098">
    <property type="entry name" value="ASKHA_NBD_TobZ_N"/>
    <property type="match status" value="1"/>
</dbReference>
<dbReference type="InterPro" id="IPR051338">
    <property type="entry name" value="NodU/CmcH_Carbamoyltrnsfr"/>
</dbReference>
<dbReference type="Pfam" id="PF16861">
    <property type="entry name" value="Carbam_trans_C"/>
    <property type="match status" value="1"/>
</dbReference>
<protein>
    <submittedName>
        <fullName evidence="2">Uncharacterized protein</fullName>
    </submittedName>
</protein>
<proteinExistence type="inferred from homology"/>
<organism evidence="2 3">
    <name type="scientific">Bacteriovorax stolpii</name>
    <name type="common">Bdellovibrio stolpii</name>
    <dbReference type="NCBI Taxonomy" id="960"/>
    <lineage>
        <taxon>Bacteria</taxon>
        <taxon>Pseudomonadati</taxon>
        <taxon>Bdellovibrionota</taxon>
        <taxon>Bacteriovoracia</taxon>
        <taxon>Bacteriovoracales</taxon>
        <taxon>Bacteriovoracaceae</taxon>
        <taxon>Bacteriovorax</taxon>
    </lineage>
</organism>
<dbReference type="RefSeq" id="WP_102243993.1">
    <property type="nucleotide sequence ID" value="NZ_CP025704.1"/>
</dbReference>
<dbReference type="Pfam" id="PF02543">
    <property type="entry name" value="Carbam_trans_N"/>
    <property type="match status" value="1"/>
</dbReference>
<comment type="similarity">
    <text evidence="1">Belongs to the NodU/CmcH family.</text>
</comment>
<evidence type="ECO:0000313" key="2">
    <source>
        <dbReference type="EMBL" id="AUN98702.1"/>
    </source>
</evidence>
<dbReference type="Proteomes" id="UP000235584">
    <property type="component" value="Chromosome"/>
</dbReference>
<name>A0A2K9NT78_BACTC</name>
<evidence type="ECO:0000313" key="3">
    <source>
        <dbReference type="Proteomes" id="UP000235584"/>
    </source>
</evidence>
<accession>A0A2K9NT78</accession>
<keyword evidence="3" id="KW-1185">Reference proteome</keyword>
<dbReference type="Gene3D" id="3.90.870.20">
    <property type="entry name" value="Carbamoyltransferase, C-terminal domain"/>
    <property type="match status" value="1"/>
</dbReference>
<evidence type="ECO:0000256" key="1">
    <source>
        <dbReference type="ARBA" id="ARBA00006129"/>
    </source>
</evidence>
<reference evidence="2 3" key="1">
    <citation type="submission" date="2018-01" db="EMBL/GenBank/DDBJ databases">
        <title>Complete genome sequence of Bacteriovorax stolpii DSM12778.</title>
        <authorList>
            <person name="Tang B."/>
            <person name="Chang J."/>
        </authorList>
    </citation>
    <scope>NUCLEOTIDE SEQUENCE [LARGE SCALE GENOMIC DNA]</scope>
    <source>
        <strain evidence="2 3">DSM 12778</strain>
    </source>
</reference>
<dbReference type="PANTHER" id="PTHR34847:SF1">
    <property type="entry name" value="NODULATION PROTEIN U"/>
    <property type="match status" value="1"/>
</dbReference>
<dbReference type="GO" id="GO:0003824">
    <property type="term" value="F:catalytic activity"/>
    <property type="evidence" value="ECO:0007669"/>
    <property type="project" value="InterPro"/>
</dbReference>
<sequence>MYILGISCFYHDSAAVLLKDGEILAAVEEERFTRKKHDSAFPEQSILFCLSTAGIGLGDIDSIVFYDKPILKFDRLLETYFASAPKGLKSFLHAIPIWLKEKIYFKKMLKDGLKNISDEKKHPPVYFSEHHLSHAASAFFPSPYEDAAILCIDGVGEWASSSAWVGSKNEIKPLFEIQFPHSLGLFYSTFTGYLGFKVNSGEYKMMGLAPYGKPIYKDLILKELIALFPDGSFQLNLKYFSFTSESGMFTEDFCKLFNHTQRKSEEKLLEFHKDMAASVQAVTEEVVLHLARAVKNLSGKKNLVMAGGVALNCVANGILVKSGLFDKVWVQPASGDSGGALGCALAFYHLHLKKERVISANFQKGSMLGPSFSNEEIKKLLIKYHFSFHEFPDSSSLDEVLVKDHLVKEKVVGFFQGRMEFGPRALGCRSIIGDARDTKMQSVMNLKIKKRESFRPFAPIVLKENVEEYFDWKASDESPYMLFTAPTKSKELPATTHVDGSARLQVIDKNIHPRVHALISAFKKETGCAVLINTSFNVRGEPIVCTPFEALKCFMTTDMDTLVLENFIIAKEKQPEVVMKAKWESAYAED</sequence>
<dbReference type="EMBL" id="CP025704">
    <property type="protein sequence ID" value="AUN98702.1"/>
    <property type="molecule type" value="Genomic_DNA"/>
</dbReference>
<gene>
    <name evidence="2" type="ORF">C0V70_11430</name>
</gene>
<dbReference type="InterPro" id="IPR031730">
    <property type="entry name" value="Carbam_trans_C"/>
</dbReference>
<dbReference type="SUPFAM" id="SSF53067">
    <property type="entry name" value="Actin-like ATPase domain"/>
    <property type="match status" value="1"/>
</dbReference>
<dbReference type="InterPro" id="IPR043129">
    <property type="entry name" value="ATPase_NBD"/>
</dbReference>
<dbReference type="Gene3D" id="3.30.420.40">
    <property type="match status" value="2"/>
</dbReference>